<protein>
    <recommendedName>
        <fullName evidence="2">Haemagglutinin Mycoplasma domain-containing protein</fullName>
    </recommendedName>
</protein>
<comment type="caution">
    <text evidence="3">The sequence shown here is derived from an EMBL/GenBank/DDBJ whole genome shotgun (WGS) entry which is preliminary data.</text>
</comment>
<feature type="domain" description="Haemagglutinin Mycoplasma" evidence="2">
    <location>
        <begin position="214"/>
        <end position="346"/>
    </location>
</feature>
<gene>
    <name evidence="3" type="ORF">BAY36_00160</name>
</gene>
<proteinExistence type="predicted"/>
<dbReference type="Gene3D" id="2.60.120.260">
    <property type="entry name" value="Galactose-binding domain-like"/>
    <property type="match status" value="1"/>
</dbReference>
<dbReference type="EMBL" id="MAGQ01000003">
    <property type="protein sequence ID" value="OBU78857.1"/>
    <property type="molecule type" value="Genomic_DNA"/>
</dbReference>
<organism evidence="3 4">
    <name type="scientific">Mycoplasmoides gallisepticum</name>
    <name type="common">Mycoplasma gallisepticum</name>
    <dbReference type="NCBI Taxonomy" id="2096"/>
    <lineage>
        <taxon>Bacteria</taxon>
        <taxon>Bacillati</taxon>
        <taxon>Mycoplasmatota</taxon>
        <taxon>Mycoplasmoidales</taxon>
        <taxon>Mycoplasmoidaceae</taxon>
        <taxon>Mycoplasmoides</taxon>
    </lineage>
</organism>
<feature type="chain" id="PRO_5044261448" description="Haemagglutinin Mycoplasma domain-containing protein" evidence="1">
    <location>
        <begin position="20"/>
        <end position="607"/>
    </location>
</feature>
<name>A0AB36DSU6_MYCGL</name>
<evidence type="ECO:0000313" key="3">
    <source>
        <dbReference type="EMBL" id="OBU78857.1"/>
    </source>
</evidence>
<dbReference type="Proteomes" id="UP000092188">
    <property type="component" value="Unassembled WGS sequence"/>
</dbReference>
<evidence type="ECO:0000313" key="4">
    <source>
        <dbReference type="Proteomes" id="UP000092188"/>
    </source>
</evidence>
<evidence type="ECO:0000259" key="2">
    <source>
        <dbReference type="Pfam" id="PF05692"/>
    </source>
</evidence>
<dbReference type="RefSeq" id="WP_065165613.1">
    <property type="nucleotide sequence ID" value="NZ_CP044225.1"/>
</dbReference>
<dbReference type="Pfam" id="PF05692">
    <property type="entry name" value="Myco_haema"/>
    <property type="match status" value="2"/>
</dbReference>
<sequence>MKKNLLKVVSFLSVGSILGLTLSSCTSLSNSVEQKPVDPINQEPELNTGEQTKRQLNNLIDSQPTTLQMYEDYKNIRNTLNAAYQAARIISDSNNSTPEQLEAAIVALRNAIGKASADRTAFNNQHSELVMAYNRLKAQMQSASLIISSLNQEKYSAIKTNITPIYDQAKALIANTLQSFGQKEKATITNIENITQSISKLVSEKQNADEYAVFKRFDVKKENLIGTFANTGPVPEEYSFVAYSANINNYSYNFATPKIWVYPHEITDRSEGAIVSNSSELTNVGWIYSLTPAAQAEAKYEFNFEYYGPSSVAYLYFPYKSINSLSNRIVFDYLLNHQESSDNSFRDHLIIPTPSVDSISVIRLPITNLRYGMNTITLRSHKNLPFPVVGNMYLSSAPDGDTNALDKIYNDIFGNIVSPDNPREITVNVLKAYGLASSSMIVMRQFNPNVNNKPLTLDGVAQNKPYYLIGNLGGSDQSGAGASPNALRTFSPNTRTYTFYVNAPQAGSYNVSGIYNSSDSRGLEFKTTSGTGQAQSTSVVKITNLSSGSTDAQNTLKTFDTAKTETTTVEDTNRVLTLTKGLNKILVTGLNSQAAPNLGNITFRLAS</sequence>
<dbReference type="InterPro" id="IPR008692">
    <property type="entry name" value="Hemogglutn_Mycoplasma"/>
</dbReference>
<feature type="signal peptide" evidence="1">
    <location>
        <begin position="1"/>
        <end position="19"/>
    </location>
</feature>
<evidence type="ECO:0000256" key="1">
    <source>
        <dbReference type="SAM" id="SignalP"/>
    </source>
</evidence>
<accession>A0AB36DSU6</accession>
<dbReference type="PROSITE" id="PS51257">
    <property type="entry name" value="PROKAR_LIPOPROTEIN"/>
    <property type="match status" value="1"/>
</dbReference>
<keyword evidence="1" id="KW-0732">Signal</keyword>
<dbReference type="AlphaFoldDB" id="A0AB36DSU6"/>
<dbReference type="Pfam" id="PF07554">
    <property type="entry name" value="FIVAR"/>
    <property type="match status" value="2"/>
</dbReference>
<reference evidence="3 4" key="1">
    <citation type="submission" date="2016-06" db="EMBL/GenBank/DDBJ databases">
        <authorList>
            <person name="Ricketts C."/>
            <person name="Pickler L."/>
            <person name="Maurer J."/>
            <person name="Ayyampalayam S."/>
            <person name="Garcia M."/>
            <person name="Ferguson-Noel N.M."/>
        </authorList>
    </citation>
    <scope>NUCLEOTIDE SEQUENCE [LARGE SCALE GENOMIC DNA]</scope>
    <source>
        <strain evidence="3 4">K6356</strain>
    </source>
</reference>
<feature type="domain" description="Haemagglutinin Mycoplasma" evidence="2">
    <location>
        <begin position="352"/>
        <end position="605"/>
    </location>
</feature>